<dbReference type="RefSeq" id="WP_338607352.1">
    <property type="nucleotide sequence ID" value="NZ_CP146275.1"/>
</dbReference>
<dbReference type="InterPro" id="IPR017560">
    <property type="entry name" value="Cyt_c_biogenesis_CcmI"/>
</dbReference>
<dbReference type="InterPro" id="IPR011990">
    <property type="entry name" value="TPR-like_helical_dom_sf"/>
</dbReference>
<dbReference type="PANTHER" id="PTHR47870">
    <property type="entry name" value="CYTOCHROME C-TYPE BIOGENESIS PROTEIN CCMH"/>
    <property type="match status" value="1"/>
</dbReference>
<keyword evidence="2" id="KW-0677">Repeat</keyword>
<name>A0ABZ2HW77_9HYPH</name>
<evidence type="ECO:0000256" key="4">
    <source>
        <dbReference type="ARBA" id="ARBA00022803"/>
    </source>
</evidence>
<feature type="transmembrane region" description="Helical" evidence="6">
    <location>
        <begin position="91"/>
        <end position="111"/>
    </location>
</feature>
<dbReference type="SUPFAM" id="SSF48452">
    <property type="entry name" value="TPR-like"/>
    <property type="match status" value="1"/>
</dbReference>
<feature type="repeat" description="TPR" evidence="5">
    <location>
        <begin position="153"/>
        <end position="186"/>
    </location>
</feature>
<accession>A0ABZ2HW77</accession>
<proteinExistence type="predicted"/>
<dbReference type="PROSITE" id="PS50005">
    <property type="entry name" value="TPR"/>
    <property type="match status" value="1"/>
</dbReference>
<dbReference type="InterPro" id="IPR019734">
    <property type="entry name" value="TPR_rpt"/>
</dbReference>
<reference evidence="8 9" key="1">
    <citation type="submission" date="2024-02" db="EMBL/GenBank/DDBJ databases">
        <title>Complete genome sequence of Pelagibacterium nitratireducens ZH15.</title>
        <authorList>
            <person name="Zhao L.H."/>
        </authorList>
    </citation>
    <scope>NUCLEOTIDE SEQUENCE [LARGE SCALE GENOMIC DNA]</scope>
    <source>
        <strain evidence="8 9">ZH15</strain>
    </source>
</reference>
<keyword evidence="6" id="KW-0472">Membrane</keyword>
<dbReference type="Gene3D" id="1.25.40.10">
    <property type="entry name" value="Tetratricopeptide repeat domain"/>
    <property type="match status" value="1"/>
</dbReference>
<dbReference type="SMART" id="SM00028">
    <property type="entry name" value="TPR"/>
    <property type="match status" value="2"/>
</dbReference>
<dbReference type="Pfam" id="PF23914">
    <property type="entry name" value="TPR_CcmH_CycH"/>
    <property type="match status" value="1"/>
</dbReference>
<comment type="subcellular location">
    <subcellularLocation>
        <location evidence="1">Cell envelope</location>
    </subcellularLocation>
</comment>
<dbReference type="InterPro" id="IPR051263">
    <property type="entry name" value="C-type_cytochrome_biogenesis"/>
</dbReference>
<evidence type="ECO:0000259" key="7">
    <source>
        <dbReference type="Pfam" id="PF23914"/>
    </source>
</evidence>
<evidence type="ECO:0000256" key="5">
    <source>
        <dbReference type="PROSITE-ProRule" id="PRU00339"/>
    </source>
</evidence>
<feature type="domain" description="Cytochrome c-type biogenesis protein H TPR" evidence="7">
    <location>
        <begin position="125"/>
        <end position="253"/>
    </location>
</feature>
<protein>
    <submittedName>
        <fullName evidence="8">C-type cytochrome biogenesis protein CcmI</fullName>
    </submittedName>
</protein>
<keyword evidence="9" id="KW-1185">Reference proteome</keyword>
<evidence type="ECO:0000313" key="8">
    <source>
        <dbReference type="EMBL" id="WWT31891.1"/>
    </source>
</evidence>
<dbReference type="EMBL" id="CP146275">
    <property type="protein sequence ID" value="WWT31891.1"/>
    <property type="molecule type" value="Genomic_DNA"/>
</dbReference>
<keyword evidence="6" id="KW-1133">Transmembrane helix</keyword>
<evidence type="ECO:0000256" key="2">
    <source>
        <dbReference type="ARBA" id="ARBA00022737"/>
    </source>
</evidence>
<organism evidence="8 9">
    <name type="scientific">Pelagibacterium nitratireducens</name>
    <dbReference type="NCBI Taxonomy" id="1046114"/>
    <lineage>
        <taxon>Bacteria</taxon>
        <taxon>Pseudomonadati</taxon>
        <taxon>Pseudomonadota</taxon>
        <taxon>Alphaproteobacteria</taxon>
        <taxon>Hyphomicrobiales</taxon>
        <taxon>Devosiaceae</taxon>
        <taxon>Pelagibacterium</taxon>
    </lineage>
</organism>
<dbReference type="PANTHER" id="PTHR47870:SF1">
    <property type="entry name" value="CYTOCHROME C-TYPE BIOGENESIS PROTEIN CCMH"/>
    <property type="match status" value="1"/>
</dbReference>
<sequence>MFWIFAILLVLACLGVLGAGLRGAPRSEPTGESPDAARAFFRHQLDGIERDLTAGRLSADEATAARAELAREVMAQEKEAGGKKGGFSGRAVMLAALPVVAVASLGLYAWIGRADLPALPLAEREQPAQISASDIEAAVATVEAQMEQTPDDVRGWLVLAPIYMEQGRFAEAANAWRRVLALEPPTADRETNLAEALILGNDGVADAEAMTLLRSAVEADPIHVRSRFYLAGQLTQTGQYEEAVALWNQLLGLATGEEAWIDTARSGLVAAQAGLESGTLGDSEPDATMDVMIRGMVDGLAARLYDEGGSAAEWIQLVRSRIELDGEQAARADVERGLAALSGQERLALEDFGRETGLME</sequence>
<evidence type="ECO:0000256" key="3">
    <source>
        <dbReference type="ARBA" id="ARBA00022748"/>
    </source>
</evidence>
<keyword evidence="3" id="KW-0201">Cytochrome c-type biogenesis</keyword>
<dbReference type="Proteomes" id="UP001369958">
    <property type="component" value="Chromosome"/>
</dbReference>
<evidence type="ECO:0000313" key="9">
    <source>
        <dbReference type="Proteomes" id="UP001369958"/>
    </source>
</evidence>
<keyword evidence="4 5" id="KW-0802">TPR repeat</keyword>
<dbReference type="InterPro" id="IPR056413">
    <property type="entry name" value="TPR_CcmH_CycH"/>
</dbReference>
<keyword evidence="6" id="KW-0812">Transmembrane</keyword>
<gene>
    <name evidence="8" type="primary">ccmI</name>
    <name evidence="8" type="ORF">V6617_12850</name>
</gene>
<dbReference type="NCBIfam" id="TIGR03142">
    <property type="entry name" value="cytochro_ccmI"/>
    <property type="match status" value="1"/>
</dbReference>
<evidence type="ECO:0000256" key="6">
    <source>
        <dbReference type="SAM" id="Phobius"/>
    </source>
</evidence>
<evidence type="ECO:0000256" key="1">
    <source>
        <dbReference type="ARBA" id="ARBA00004196"/>
    </source>
</evidence>